<evidence type="ECO:0000313" key="3">
    <source>
        <dbReference type="Proteomes" id="UP000293142"/>
    </source>
</evidence>
<proteinExistence type="predicted"/>
<protein>
    <submittedName>
        <fullName evidence="2">Nickel pincer cofactor biosynthesis protein LarB</fullName>
    </submittedName>
</protein>
<dbReference type="Proteomes" id="UP000293142">
    <property type="component" value="Unassembled WGS sequence"/>
</dbReference>
<dbReference type="InterPro" id="IPR000031">
    <property type="entry name" value="PurE_dom"/>
</dbReference>
<dbReference type="SUPFAM" id="SSF52255">
    <property type="entry name" value="N5-CAIR mutase (phosphoribosylaminoimidazole carboxylase, PurE)"/>
    <property type="match status" value="1"/>
</dbReference>
<organism evidence="2 3">
    <name type="scientific">Paenibacillus thalictri</name>
    <dbReference type="NCBI Taxonomy" id="2527873"/>
    <lineage>
        <taxon>Bacteria</taxon>
        <taxon>Bacillati</taxon>
        <taxon>Bacillota</taxon>
        <taxon>Bacilli</taxon>
        <taxon>Bacillales</taxon>
        <taxon>Paenibacillaceae</taxon>
        <taxon>Paenibacillus</taxon>
    </lineage>
</organism>
<gene>
    <name evidence="2" type="primary">larB</name>
    <name evidence="2" type="ORF">EYB31_26210</name>
</gene>
<sequence length="259" mass="27599">MFQLDDILKLVRNGNLDPDEAKQQIEEQIKQAREASRVEDLGFAQLDIDRHKRTGFPEVIFGEGKTAEQITSIFQKLMQHSDRVLATRVSADKAEAVISAVAEAVYHESARCLTWTKNPLVPEREGYIAVACAGTSDLPVAEEAAITAEMMGCRVERIYDVGVAGVHRLFRRLPLIREADAIVVAAGMEGALASVVGGLVSKPIIAVPTSIGYGASLGGIAALLAMLNSCAPGVSVVNIDNGFGAGYSAATIHKNKAVK</sequence>
<dbReference type="OrthoDB" id="9782511at2"/>
<dbReference type="RefSeq" id="WP_131016398.1">
    <property type="nucleotide sequence ID" value="NZ_SIRE01000020.1"/>
</dbReference>
<dbReference type="PANTHER" id="PTHR43064:SF1">
    <property type="entry name" value="SLL1489 PROTEIN"/>
    <property type="match status" value="1"/>
</dbReference>
<accession>A0A4Q9DJ99</accession>
<dbReference type="NCBIfam" id="NF033503">
    <property type="entry name" value="LarB"/>
    <property type="match status" value="1"/>
</dbReference>
<keyword evidence="3" id="KW-1185">Reference proteome</keyword>
<name>A0A4Q9DJ99_9BACL</name>
<evidence type="ECO:0000259" key="1">
    <source>
        <dbReference type="SMART" id="SM01001"/>
    </source>
</evidence>
<dbReference type="EMBL" id="SIRE01000020">
    <property type="protein sequence ID" value="TBL73991.1"/>
    <property type="molecule type" value="Genomic_DNA"/>
</dbReference>
<comment type="caution">
    <text evidence="2">The sequence shown here is derived from an EMBL/GenBank/DDBJ whole genome shotgun (WGS) entry which is preliminary data.</text>
</comment>
<evidence type="ECO:0000313" key="2">
    <source>
        <dbReference type="EMBL" id="TBL73991.1"/>
    </source>
</evidence>
<dbReference type="GO" id="GO:0006189">
    <property type="term" value="P:'de novo' IMP biosynthetic process"/>
    <property type="evidence" value="ECO:0007669"/>
    <property type="project" value="InterPro"/>
</dbReference>
<dbReference type="AlphaFoldDB" id="A0A4Q9DJ99"/>
<reference evidence="2 3" key="1">
    <citation type="submission" date="2019-02" db="EMBL/GenBank/DDBJ databases">
        <title>Paenibacillus sp. nov., isolated from surface-sterilized tissue of Thalictrum simplex L.</title>
        <authorList>
            <person name="Tuo L."/>
        </authorList>
    </citation>
    <scope>NUCLEOTIDE SEQUENCE [LARGE SCALE GENOMIC DNA]</scope>
    <source>
        <strain evidence="2 3">N2SHLJ1</strain>
    </source>
</reference>
<feature type="domain" description="PurE" evidence="1">
    <location>
        <begin position="126"/>
        <end position="258"/>
    </location>
</feature>
<dbReference type="GO" id="GO:0016787">
    <property type="term" value="F:hydrolase activity"/>
    <property type="evidence" value="ECO:0007669"/>
    <property type="project" value="InterPro"/>
</dbReference>
<dbReference type="InterPro" id="IPR039476">
    <property type="entry name" value="P2CMN_synthase_LarB"/>
</dbReference>
<dbReference type="Gene3D" id="3.40.50.1970">
    <property type="match status" value="1"/>
</dbReference>
<dbReference type="Pfam" id="PF00731">
    <property type="entry name" value="AIRC"/>
    <property type="match status" value="1"/>
</dbReference>
<dbReference type="PANTHER" id="PTHR43064">
    <property type="entry name" value="PHOSPHORIBOSYLAMINOIMIDAZOLE CARBOXYLASE-RELATED"/>
    <property type="match status" value="1"/>
</dbReference>
<dbReference type="SMART" id="SM01001">
    <property type="entry name" value="AIRC"/>
    <property type="match status" value="1"/>
</dbReference>